<feature type="region of interest" description="Disordered" evidence="1">
    <location>
        <begin position="244"/>
        <end position="271"/>
    </location>
</feature>
<evidence type="ECO:0000256" key="1">
    <source>
        <dbReference type="SAM" id="MobiDB-lite"/>
    </source>
</evidence>
<reference evidence="2" key="1">
    <citation type="journal article" date="2020" name="bioRxiv">
        <title>Comparative genomics of Chlamydomonas.</title>
        <authorList>
            <person name="Craig R.J."/>
            <person name="Hasan A.R."/>
            <person name="Ness R.W."/>
            <person name="Keightley P.D."/>
        </authorList>
    </citation>
    <scope>NUCLEOTIDE SEQUENCE</scope>
    <source>
        <strain evidence="2">CCAP 11/173</strain>
    </source>
</reference>
<evidence type="ECO:0000313" key="2">
    <source>
        <dbReference type="EMBL" id="KAG2454237.1"/>
    </source>
</evidence>
<name>A0A836BC85_9CHLO</name>
<dbReference type="EMBL" id="JAEHOD010000002">
    <property type="protein sequence ID" value="KAG2454237.1"/>
    <property type="molecule type" value="Genomic_DNA"/>
</dbReference>
<organism evidence="2 3">
    <name type="scientific">Chlamydomonas schloesseri</name>
    <dbReference type="NCBI Taxonomy" id="2026947"/>
    <lineage>
        <taxon>Eukaryota</taxon>
        <taxon>Viridiplantae</taxon>
        <taxon>Chlorophyta</taxon>
        <taxon>core chlorophytes</taxon>
        <taxon>Chlorophyceae</taxon>
        <taxon>CS clade</taxon>
        <taxon>Chlamydomonadales</taxon>
        <taxon>Chlamydomonadaceae</taxon>
        <taxon>Chlamydomonas</taxon>
    </lineage>
</organism>
<sequence length="974" mass="94549">MSVLHVNLTSYNKERNARTQSGPAQAFADAPWHERTSSALINTRNSVTELRRLSAAVPGAESGAALHLQKLCDLLRTKLAVSFACVDVFGSQRPCSCTLAASGCAESHLPLGLPRLHTPADATELRVLLPPLGPGPGHNSYSHLSASTLLSAATLSNSGLAGGGGGGATNSCGGGGGVRTSPNCGLPASSGAGGAAAGMFGGRRNGGGGPSHMCSSPSMMGAGGGGGGAVAINPLAAQDRERWPHHPSMSQFDRCSAGERPSAGTGPASGADRSSAAAAFWGADRSSAAGDRACGGSPRAGFFASPRAALAASAAAAASASAGGAYAGAAPAAETETGGGYTCATSLEVLPRHIRRLADQFEAELRSFWVIPLFAPASAGAAGSTAPGTPIAAAPTTSVPATQSPLLRPYCGSPASMLFPTALPPCLRSPGTPGAGIGIGTGVGSPMASSGGGAAASSMHMLQQLPLMPETPQAVASGAGGVGAAVGDAGSGRRVIGLLYLMSSDELLFQTAREPLDQFCRWLSDAVTEGRLELLSDMADALAHAAGPAAAVAAAAAHLSDFFTHRTQGMAEVLAYPAFLPADYPGRAVLMLPPAAHRLVPPPPPPAAAAPATPQAAAVVGGGTARSVAEAAAAASVHGCGEGSGLTSGDVLDSWGGCGAMGFLHGDVDLGAGGLHKAGPGRVPPLQPFSLPVAGTLLQTSLAMGGGSRAQPVRVHGGGAVAAASAAAISPPAATAAVAVAAAIARLPDHVLYGGRDGVYGSAPAKTGPAGPLAAASAAGAGSALLAAAAAARHRRVSDAAAAAAAMSHADVALLPGAPQFVMVGVLRDPAAPPPSTAAVMRANTAGAGVSGGGDREAAAAAVAASTVAAAGGRFALYLSVSESLRKDLVRELQSTLDALLVLLHPVFVSAFGYGGGGGHGANASARSAGGVAGAASAASEASAASGALGTPAADPVSSRQRLAAYLATARVVG</sequence>
<dbReference type="AlphaFoldDB" id="A0A836BC85"/>
<comment type="caution">
    <text evidence="2">The sequence shown here is derived from an EMBL/GenBank/DDBJ whole genome shotgun (WGS) entry which is preliminary data.</text>
</comment>
<proteinExistence type="predicted"/>
<accession>A0A836BC85</accession>
<gene>
    <name evidence="2" type="ORF">HYH02_001271</name>
</gene>
<keyword evidence="3" id="KW-1185">Reference proteome</keyword>
<dbReference type="Proteomes" id="UP000613740">
    <property type="component" value="Unassembled WGS sequence"/>
</dbReference>
<protein>
    <submittedName>
        <fullName evidence="2">Uncharacterized protein</fullName>
    </submittedName>
</protein>
<dbReference type="OrthoDB" id="549964at2759"/>
<evidence type="ECO:0000313" key="3">
    <source>
        <dbReference type="Proteomes" id="UP000613740"/>
    </source>
</evidence>